<keyword evidence="8" id="KW-1185">Reference proteome</keyword>
<evidence type="ECO:0000256" key="1">
    <source>
        <dbReference type="ARBA" id="ARBA00023224"/>
    </source>
</evidence>
<dbReference type="Proteomes" id="UP000216411">
    <property type="component" value="Unassembled WGS sequence"/>
</dbReference>
<dbReference type="AlphaFoldDB" id="A0A371JIJ5"/>
<protein>
    <submittedName>
        <fullName evidence="7">Methyl-accepting chemotaxis protein</fullName>
    </submittedName>
</protein>
<organism evidence="7 8">
    <name type="scientific">Lachnotalea glycerini</name>
    <dbReference type="NCBI Taxonomy" id="1763509"/>
    <lineage>
        <taxon>Bacteria</taxon>
        <taxon>Bacillati</taxon>
        <taxon>Bacillota</taxon>
        <taxon>Clostridia</taxon>
        <taxon>Lachnospirales</taxon>
        <taxon>Lachnospiraceae</taxon>
        <taxon>Lachnotalea</taxon>
    </lineage>
</organism>
<dbReference type="SMART" id="SM00283">
    <property type="entry name" value="MA"/>
    <property type="match status" value="1"/>
</dbReference>
<dbReference type="Gene3D" id="1.10.287.950">
    <property type="entry name" value="Methyl-accepting chemotaxis protein"/>
    <property type="match status" value="1"/>
</dbReference>
<accession>A0A371JIJ5</accession>
<comment type="caution">
    <text evidence="7">The sequence shown here is derived from an EMBL/GenBank/DDBJ whole genome shotgun (WGS) entry which is preliminary data.</text>
</comment>
<dbReference type="CDD" id="cd06225">
    <property type="entry name" value="HAMP"/>
    <property type="match status" value="1"/>
</dbReference>
<keyword evidence="4" id="KW-0812">Transmembrane</keyword>
<dbReference type="InterPro" id="IPR003660">
    <property type="entry name" value="HAMP_dom"/>
</dbReference>
<dbReference type="PANTHER" id="PTHR32089">
    <property type="entry name" value="METHYL-ACCEPTING CHEMOTAXIS PROTEIN MCPB"/>
    <property type="match status" value="1"/>
</dbReference>
<comment type="similarity">
    <text evidence="2">Belongs to the methyl-accepting chemotaxis (MCP) protein family.</text>
</comment>
<sequence length="694" mass="75667">MKSRRIIGIMRKIKYIRTKLILGILPIVIFSFLLLAITVAINAKEVISTQVSNKMETQLSQAETEIERHLSQHEKLAVSLAKTVESMAINEDNKSSYADLVKSITAANEDTIATGIFMADKYGGEYFCPYAYKNNDVVINTDDYTKDNTNETWYIAAENAKKDNAAVWSEPYYDNVIGVTMVTASVPIKDDLGKMIGVATGDMNFSAIQEFVTGIKVGEQGSAMLISKEGYYLCKNSEEIKADENGEFANITKDSNTELARLGTQILNQKEGSGFYEDSTGKQMVYYSQMEETGWIVLLTIPEKEIQQPIDSIVDKIVLITLITILILSILLVMIAKGITKPLKPLQENMEAVSRGDFTRSIAVNSSDEISRISSSVNHMVTELRSIMNDILITSNTVADTSEELEISVSQNSQTVEQVAVSATEISEFNIKISKVTEELEEVVHSVKKLAQNVSGQMDEVTQSLTCANQESKEGDDSVQHLITAMGQVFDDVSKLSGVMMRLMEKSQQINQIIDTMHTIAEQTNLLALNASIEAARAGEAGKGFAVVAEEIRKLAEQSSESARDISGIIAEVSLESNNANESTAMVVNSIQSSKGALNGVGDAFRRIASGILEINELINATNLLAKEISDISNTANSSAVELASLVNKSADQSVSIAAATQEQLASVEEQSSATANLAQIAEELKEKINIFEI</sequence>
<gene>
    <name evidence="7" type="ORF">CG710_003750</name>
</gene>
<dbReference type="CDD" id="cd12912">
    <property type="entry name" value="PDC2_MCP_like"/>
    <property type="match status" value="1"/>
</dbReference>
<feature type="domain" description="HAMP" evidence="6">
    <location>
        <begin position="337"/>
        <end position="389"/>
    </location>
</feature>
<feature type="transmembrane region" description="Helical" evidence="4">
    <location>
        <begin position="20"/>
        <end position="41"/>
    </location>
</feature>
<dbReference type="PROSITE" id="PS50885">
    <property type="entry name" value="HAMP"/>
    <property type="match status" value="1"/>
</dbReference>
<evidence type="ECO:0000259" key="6">
    <source>
        <dbReference type="PROSITE" id="PS50885"/>
    </source>
</evidence>
<dbReference type="Gene3D" id="6.10.340.10">
    <property type="match status" value="1"/>
</dbReference>
<name>A0A371JIJ5_9FIRM</name>
<dbReference type="InterPro" id="IPR029151">
    <property type="entry name" value="Sensor-like_sf"/>
</dbReference>
<feature type="domain" description="Methyl-accepting transducer" evidence="5">
    <location>
        <begin position="408"/>
        <end position="679"/>
    </location>
</feature>
<evidence type="ECO:0000313" key="8">
    <source>
        <dbReference type="Proteomes" id="UP000216411"/>
    </source>
</evidence>
<dbReference type="SMART" id="SM00304">
    <property type="entry name" value="HAMP"/>
    <property type="match status" value="1"/>
</dbReference>
<keyword evidence="4" id="KW-0472">Membrane</keyword>
<keyword evidence="1 3" id="KW-0807">Transducer</keyword>
<reference evidence="7 8" key="1">
    <citation type="journal article" date="2017" name="Genome Announc.">
        <title>Draft Genome Sequence of a Sporulating and Motile Strain of Lachnotalea glycerini Isolated from Water in Quebec City, Canada.</title>
        <authorList>
            <person name="Maheux A.F."/>
            <person name="Boudreau D.K."/>
            <person name="Berube E."/>
            <person name="Boissinot M."/>
            <person name="Raymond F."/>
            <person name="Brodeur S."/>
            <person name="Corbeil J."/>
            <person name="Isabel S."/>
            <person name="Omar R.F."/>
            <person name="Bergeron M.G."/>
        </authorList>
    </citation>
    <scope>NUCLEOTIDE SEQUENCE [LARGE SCALE GENOMIC DNA]</scope>
    <source>
        <strain evidence="7 8">CCRI-19302</strain>
    </source>
</reference>
<dbReference type="SUPFAM" id="SSF103190">
    <property type="entry name" value="Sensory domain-like"/>
    <property type="match status" value="1"/>
</dbReference>
<dbReference type="PROSITE" id="PS50111">
    <property type="entry name" value="CHEMOTAXIS_TRANSDUC_2"/>
    <property type="match status" value="1"/>
</dbReference>
<evidence type="ECO:0000256" key="2">
    <source>
        <dbReference type="ARBA" id="ARBA00029447"/>
    </source>
</evidence>
<proteinExistence type="inferred from homology"/>
<dbReference type="Gene3D" id="3.30.450.20">
    <property type="entry name" value="PAS domain"/>
    <property type="match status" value="2"/>
</dbReference>
<evidence type="ECO:0000259" key="5">
    <source>
        <dbReference type="PROSITE" id="PS50111"/>
    </source>
</evidence>
<dbReference type="EMBL" id="NOKA02000003">
    <property type="protein sequence ID" value="RDY32555.1"/>
    <property type="molecule type" value="Genomic_DNA"/>
</dbReference>
<dbReference type="SUPFAM" id="SSF58104">
    <property type="entry name" value="Methyl-accepting chemotaxis protein (MCP) signaling domain"/>
    <property type="match status" value="1"/>
</dbReference>
<dbReference type="Pfam" id="PF00015">
    <property type="entry name" value="MCPsignal"/>
    <property type="match status" value="1"/>
</dbReference>
<evidence type="ECO:0000256" key="4">
    <source>
        <dbReference type="SAM" id="Phobius"/>
    </source>
</evidence>
<dbReference type="Pfam" id="PF00672">
    <property type="entry name" value="HAMP"/>
    <property type="match status" value="1"/>
</dbReference>
<dbReference type="InterPro" id="IPR004089">
    <property type="entry name" value="MCPsignal_dom"/>
</dbReference>
<dbReference type="PANTHER" id="PTHR32089:SF112">
    <property type="entry name" value="LYSOZYME-LIKE PROTEIN-RELATED"/>
    <property type="match status" value="1"/>
</dbReference>
<dbReference type="Pfam" id="PF22673">
    <property type="entry name" value="MCP-like_PDC_1"/>
    <property type="match status" value="1"/>
</dbReference>
<feature type="transmembrane region" description="Helical" evidence="4">
    <location>
        <begin position="317"/>
        <end position="336"/>
    </location>
</feature>
<dbReference type="OrthoDB" id="9814363at2"/>
<dbReference type="GO" id="GO:0007165">
    <property type="term" value="P:signal transduction"/>
    <property type="evidence" value="ECO:0007669"/>
    <property type="project" value="UniProtKB-KW"/>
</dbReference>
<evidence type="ECO:0000256" key="3">
    <source>
        <dbReference type="PROSITE-ProRule" id="PRU00284"/>
    </source>
</evidence>
<keyword evidence="4" id="KW-1133">Transmembrane helix</keyword>
<dbReference type="CDD" id="cd12913">
    <property type="entry name" value="PDC1_MCP_like"/>
    <property type="match status" value="1"/>
</dbReference>
<dbReference type="GO" id="GO:0016020">
    <property type="term" value="C:membrane"/>
    <property type="evidence" value="ECO:0007669"/>
    <property type="project" value="InterPro"/>
</dbReference>
<evidence type="ECO:0000313" key="7">
    <source>
        <dbReference type="EMBL" id="RDY32555.1"/>
    </source>
</evidence>